<protein>
    <submittedName>
        <fullName evidence="1">Uncharacterized protein</fullName>
    </submittedName>
</protein>
<accession>A0A0G1HJE9</accession>
<gene>
    <name evidence="1" type="ORF">UW35_C0003G0002</name>
</gene>
<dbReference type="AlphaFoldDB" id="A0A0G1HJE9"/>
<organism evidence="1 2">
    <name type="scientific">Candidatus Collierbacteria bacterium GW2011_GWF2_44_15</name>
    <dbReference type="NCBI Taxonomy" id="1618404"/>
    <lineage>
        <taxon>Bacteria</taxon>
        <taxon>Candidatus Collieribacteriota</taxon>
    </lineage>
</organism>
<evidence type="ECO:0000313" key="1">
    <source>
        <dbReference type="EMBL" id="KKT47065.1"/>
    </source>
</evidence>
<dbReference type="Proteomes" id="UP000033861">
    <property type="component" value="Unassembled WGS sequence"/>
</dbReference>
<evidence type="ECO:0000313" key="2">
    <source>
        <dbReference type="Proteomes" id="UP000033861"/>
    </source>
</evidence>
<proteinExistence type="predicted"/>
<reference evidence="1 2" key="1">
    <citation type="journal article" date="2015" name="Nature">
        <title>rRNA introns, odd ribosomes, and small enigmatic genomes across a large radiation of phyla.</title>
        <authorList>
            <person name="Brown C.T."/>
            <person name="Hug L.A."/>
            <person name="Thomas B.C."/>
            <person name="Sharon I."/>
            <person name="Castelle C.J."/>
            <person name="Singh A."/>
            <person name="Wilkins M.J."/>
            <person name="Williams K.H."/>
            <person name="Banfield J.F."/>
        </authorList>
    </citation>
    <scope>NUCLEOTIDE SEQUENCE [LARGE SCALE GENOMIC DNA]</scope>
</reference>
<dbReference type="EMBL" id="LCHZ01000003">
    <property type="protein sequence ID" value="KKT47065.1"/>
    <property type="molecule type" value="Genomic_DNA"/>
</dbReference>
<comment type="caution">
    <text evidence="1">The sequence shown here is derived from an EMBL/GenBank/DDBJ whole genome shotgun (WGS) entry which is preliminary data.</text>
</comment>
<name>A0A0G1HJE9_9BACT</name>
<sequence length="30" mass="3558">MKFKDFVVYLERLEKTSSRLAITDILVEGR</sequence>